<reference evidence="1" key="1">
    <citation type="submission" date="2018-05" db="EMBL/GenBank/DDBJ databases">
        <authorList>
            <person name="Lanie J.A."/>
            <person name="Ng W.-L."/>
            <person name="Kazmierczak K.M."/>
            <person name="Andrzejewski T.M."/>
            <person name="Davidsen T.M."/>
            <person name="Wayne K.J."/>
            <person name="Tettelin H."/>
            <person name="Glass J.I."/>
            <person name="Rusch D."/>
            <person name="Podicherti R."/>
            <person name="Tsui H.-C.T."/>
            <person name="Winkler M.E."/>
        </authorList>
    </citation>
    <scope>NUCLEOTIDE SEQUENCE</scope>
</reference>
<protein>
    <submittedName>
        <fullName evidence="1">Uncharacterized protein</fullName>
    </submittedName>
</protein>
<organism evidence="1">
    <name type="scientific">marine metagenome</name>
    <dbReference type="NCBI Taxonomy" id="408172"/>
    <lineage>
        <taxon>unclassified sequences</taxon>
        <taxon>metagenomes</taxon>
        <taxon>ecological metagenomes</taxon>
    </lineage>
</organism>
<proteinExistence type="predicted"/>
<dbReference type="EMBL" id="UINC01101137">
    <property type="protein sequence ID" value="SVC61712.1"/>
    <property type="molecule type" value="Genomic_DNA"/>
</dbReference>
<name>A0A382NPP1_9ZZZZ</name>
<dbReference type="AlphaFoldDB" id="A0A382NPP1"/>
<accession>A0A382NPP1</accession>
<sequence length="51" mass="6352">MPDFKSFVSRMWLDHCDETMDHLSTTYTKEEYTEKYYDWLKKQYVLRHGVV</sequence>
<gene>
    <name evidence="1" type="ORF">METZ01_LOCUS314566</name>
</gene>
<evidence type="ECO:0000313" key="1">
    <source>
        <dbReference type="EMBL" id="SVC61712.1"/>
    </source>
</evidence>